<reference evidence="1 2" key="1">
    <citation type="submission" date="2016-12" db="EMBL/GenBank/DDBJ databases">
        <title>The draft genome sequence of Actinophytocola sp. 11-183.</title>
        <authorList>
            <person name="Wang W."/>
            <person name="Yuan L."/>
        </authorList>
    </citation>
    <scope>NUCLEOTIDE SEQUENCE [LARGE SCALE GENOMIC DNA]</scope>
    <source>
        <strain evidence="1 2">11-183</strain>
    </source>
</reference>
<organism evidence="1 2">
    <name type="scientific">Actinophytocola xanthii</name>
    <dbReference type="NCBI Taxonomy" id="1912961"/>
    <lineage>
        <taxon>Bacteria</taxon>
        <taxon>Bacillati</taxon>
        <taxon>Actinomycetota</taxon>
        <taxon>Actinomycetes</taxon>
        <taxon>Pseudonocardiales</taxon>
        <taxon>Pseudonocardiaceae</taxon>
    </lineage>
</organism>
<comment type="caution">
    <text evidence="1">The sequence shown here is derived from an EMBL/GenBank/DDBJ whole genome shotgun (WGS) entry which is preliminary data.</text>
</comment>
<evidence type="ECO:0000313" key="2">
    <source>
        <dbReference type="Proteomes" id="UP000185596"/>
    </source>
</evidence>
<name>A0A1Q8CPI3_9PSEU</name>
<gene>
    <name evidence="1" type="ORF">BU204_17955</name>
</gene>
<dbReference type="OrthoDB" id="5182938at2"/>
<sequence>MTRIKGRTLPYRAVVSGLGRPGRFTFGDAACALLAVGALGDPDVERLVRFLPAHTGVRRQQVLNRLAVGDLTGAGAAADRIADGLSWLGHRDVGAVLAARGDAEGFFAGWRRYAASQDRQGMAELKQHLVAGVAHRDGWRAALAVTRDRRIGPALARFAFQPFLAGDVEGLRHLLAGDAAGILTETDELSLLAGAVRAASGHNPEHDHPLLGEIVDRIIAVDPTTDKATMRWRDGALFGLWPAYGDQATLDRVRAAVRTPRYRRELTTLAREVVVKPNAR</sequence>
<proteinExistence type="predicted"/>
<dbReference type="AlphaFoldDB" id="A0A1Q8CPI3"/>
<dbReference type="Proteomes" id="UP000185596">
    <property type="component" value="Unassembled WGS sequence"/>
</dbReference>
<dbReference type="EMBL" id="MSIE01000031">
    <property type="protein sequence ID" value="OLF16275.1"/>
    <property type="molecule type" value="Genomic_DNA"/>
</dbReference>
<keyword evidence="2" id="KW-1185">Reference proteome</keyword>
<protein>
    <submittedName>
        <fullName evidence="1">Uncharacterized protein</fullName>
    </submittedName>
</protein>
<evidence type="ECO:0000313" key="1">
    <source>
        <dbReference type="EMBL" id="OLF16275.1"/>
    </source>
</evidence>
<accession>A0A1Q8CPI3</accession>